<dbReference type="Proteomes" id="UP001162031">
    <property type="component" value="Unassembled WGS sequence"/>
</dbReference>
<dbReference type="AlphaFoldDB" id="A0AAV0T021"/>
<comment type="caution">
    <text evidence="9">The sequence shown here is derived from an EMBL/GenBank/DDBJ whole genome shotgun (WGS) entry which is preliminary data.</text>
</comment>
<keyword evidence="4 7" id="KW-0686">Riboflavin biosynthesis</keyword>
<organism evidence="9 10">
    <name type="scientific">Hyaloperonospora brassicae</name>
    <name type="common">Brassica downy mildew</name>
    <name type="synonym">Peronospora brassicae</name>
    <dbReference type="NCBI Taxonomy" id="162125"/>
    <lineage>
        <taxon>Eukaryota</taxon>
        <taxon>Sar</taxon>
        <taxon>Stramenopiles</taxon>
        <taxon>Oomycota</taxon>
        <taxon>Peronosporomycetes</taxon>
        <taxon>Peronosporales</taxon>
        <taxon>Peronosporaceae</taxon>
        <taxon>Hyaloperonospora</taxon>
    </lineage>
</organism>
<evidence type="ECO:0000256" key="5">
    <source>
        <dbReference type="ARBA" id="ARBA00022679"/>
    </source>
</evidence>
<gene>
    <name evidence="9" type="ORF">HBR001_LOCUS346</name>
</gene>
<dbReference type="PANTHER" id="PTHR21058">
    <property type="entry name" value="6,7-DIMETHYL-8-RIBITYLLUMAZINE SYNTHASE DMRL SYNTHASE LUMAZINE SYNTHASE"/>
    <property type="match status" value="1"/>
</dbReference>
<dbReference type="EMBL" id="CANTFL010000037">
    <property type="protein sequence ID" value="CAI5709800.1"/>
    <property type="molecule type" value="Genomic_DNA"/>
</dbReference>
<evidence type="ECO:0000313" key="9">
    <source>
        <dbReference type="EMBL" id="CAI5709800.1"/>
    </source>
</evidence>
<dbReference type="InterPro" id="IPR034964">
    <property type="entry name" value="LS"/>
</dbReference>
<feature type="region of interest" description="Disordered" evidence="8">
    <location>
        <begin position="1"/>
        <end position="80"/>
    </location>
</feature>
<reference evidence="9" key="1">
    <citation type="submission" date="2022-12" db="EMBL/GenBank/DDBJ databases">
        <authorList>
            <person name="Webb A."/>
        </authorList>
    </citation>
    <scope>NUCLEOTIDE SEQUENCE</scope>
    <source>
        <strain evidence="9">Hp1</strain>
    </source>
</reference>
<comment type="function">
    <text evidence="7">Catalyzes the formation of 6,7-dimethyl-8-ribityllumazine by condensation of 5-amino-6-(D-ribitylamino)uracil with 3,4-dihydroxy-2-butanone 4-phosphate. This is the penultimate step in the biosynthesis of riboflavin.</text>
</comment>
<dbReference type="GO" id="GO:0000906">
    <property type="term" value="F:6,7-dimethyl-8-ribityllumazine synthase activity"/>
    <property type="evidence" value="ECO:0007669"/>
    <property type="project" value="UniProtKB-EC"/>
</dbReference>
<dbReference type="InterPro" id="IPR002180">
    <property type="entry name" value="LS/RS"/>
</dbReference>
<evidence type="ECO:0000256" key="7">
    <source>
        <dbReference type="RuleBase" id="RU003795"/>
    </source>
</evidence>
<sequence>MSTLTSADMGELKRPTTRVHAPPGGGSTWSFGGDAPAAPLDHRRVKPSSAQQQVQPDVQMHSPRAAATVPAAATPPPVDPAKASMRVALVKTSSDTEIVDRVVQNCFEKLEGSFVRSETFTVASLEQLPYAANKLTAFGGFDAVVCFGFLNPQDVQFHAVSAALTQSFMDISVKNARPVVRAVFVGEPRVASVKAKGGWGAEFADAVVSLAELVELK</sequence>
<evidence type="ECO:0000256" key="2">
    <source>
        <dbReference type="ARBA" id="ARBA00007424"/>
    </source>
</evidence>
<evidence type="ECO:0000313" key="10">
    <source>
        <dbReference type="Proteomes" id="UP001162031"/>
    </source>
</evidence>
<name>A0AAV0T021_HYABA</name>
<comment type="pathway">
    <text evidence="1 7">Cofactor biosynthesis; riboflavin biosynthesis; riboflavin from 2-hydroxy-3-oxobutyl phosphate and 5-amino-6-(D-ribitylamino)uracil: step 1/2.</text>
</comment>
<dbReference type="Gene3D" id="3.40.50.960">
    <property type="entry name" value="Lumazine/riboflavin synthase"/>
    <property type="match status" value="1"/>
</dbReference>
<keyword evidence="5 7" id="KW-0808">Transferase</keyword>
<dbReference type="EC" id="2.5.1.78" evidence="3 7"/>
<protein>
    <recommendedName>
        <fullName evidence="3 7">6,7-dimethyl-8-ribityllumazine synthase</fullName>
        <shortName evidence="7">DMRL synthase</shortName>
        <ecNumber evidence="3 7">2.5.1.78</ecNumber>
    </recommendedName>
</protein>
<evidence type="ECO:0000256" key="4">
    <source>
        <dbReference type="ARBA" id="ARBA00022619"/>
    </source>
</evidence>
<evidence type="ECO:0000256" key="3">
    <source>
        <dbReference type="ARBA" id="ARBA00012664"/>
    </source>
</evidence>
<dbReference type="PANTHER" id="PTHR21058:SF0">
    <property type="entry name" value="6,7-DIMETHYL-8-RIBITYLLUMAZINE SYNTHASE"/>
    <property type="match status" value="1"/>
</dbReference>
<comment type="catalytic activity">
    <reaction evidence="6 7">
        <text>(2S)-2-hydroxy-3-oxobutyl phosphate + 5-amino-6-(D-ribitylamino)uracil = 6,7-dimethyl-8-(1-D-ribityl)lumazine + phosphate + 2 H2O + H(+)</text>
        <dbReference type="Rhea" id="RHEA:26152"/>
        <dbReference type="ChEBI" id="CHEBI:15377"/>
        <dbReference type="ChEBI" id="CHEBI:15378"/>
        <dbReference type="ChEBI" id="CHEBI:15934"/>
        <dbReference type="ChEBI" id="CHEBI:43474"/>
        <dbReference type="ChEBI" id="CHEBI:58201"/>
        <dbReference type="ChEBI" id="CHEBI:58830"/>
        <dbReference type="EC" id="2.5.1.78"/>
    </reaction>
</comment>
<dbReference type="GO" id="GO:0009231">
    <property type="term" value="P:riboflavin biosynthetic process"/>
    <property type="evidence" value="ECO:0007669"/>
    <property type="project" value="UniProtKB-KW"/>
</dbReference>
<evidence type="ECO:0000256" key="6">
    <source>
        <dbReference type="ARBA" id="ARBA00048785"/>
    </source>
</evidence>
<dbReference type="Pfam" id="PF00885">
    <property type="entry name" value="DMRL_synthase"/>
    <property type="match status" value="1"/>
</dbReference>
<evidence type="ECO:0000256" key="1">
    <source>
        <dbReference type="ARBA" id="ARBA00004917"/>
    </source>
</evidence>
<proteinExistence type="inferred from homology"/>
<keyword evidence="10" id="KW-1185">Reference proteome</keyword>
<dbReference type="SUPFAM" id="SSF52121">
    <property type="entry name" value="Lumazine synthase"/>
    <property type="match status" value="1"/>
</dbReference>
<feature type="compositionally biased region" description="Low complexity" evidence="8">
    <location>
        <begin position="63"/>
        <end position="72"/>
    </location>
</feature>
<dbReference type="InterPro" id="IPR036467">
    <property type="entry name" value="LS/RS_sf"/>
</dbReference>
<comment type="similarity">
    <text evidence="2 7">Belongs to the DMRL synthase family.</text>
</comment>
<accession>A0AAV0T021</accession>
<evidence type="ECO:0000256" key="8">
    <source>
        <dbReference type="SAM" id="MobiDB-lite"/>
    </source>
</evidence>
<dbReference type="GO" id="GO:0009349">
    <property type="term" value="C:riboflavin synthase complex"/>
    <property type="evidence" value="ECO:0007669"/>
    <property type="project" value="UniProtKB-UniRule"/>
</dbReference>